<evidence type="ECO:0000256" key="3">
    <source>
        <dbReference type="ARBA" id="ARBA00005840"/>
    </source>
</evidence>
<organism evidence="11 12">
    <name type="scientific">Erythrobacter litoralis</name>
    <dbReference type="NCBI Taxonomy" id="39960"/>
    <lineage>
        <taxon>Bacteria</taxon>
        <taxon>Pseudomonadati</taxon>
        <taxon>Pseudomonadota</taxon>
        <taxon>Alphaproteobacteria</taxon>
        <taxon>Sphingomonadales</taxon>
        <taxon>Erythrobacteraceae</taxon>
        <taxon>Erythrobacter/Porphyrobacter group</taxon>
        <taxon>Erythrobacter</taxon>
    </lineage>
</organism>
<keyword evidence="6 9" id="KW-0201">Cytochrome c-type biogenesis</keyword>
<keyword evidence="9" id="KW-0997">Cell inner membrane</keyword>
<proteinExistence type="inferred from homology"/>
<dbReference type="PATRIC" id="fig|39960.10.peg.1998"/>
<evidence type="ECO:0000256" key="4">
    <source>
        <dbReference type="ARBA" id="ARBA00016463"/>
    </source>
</evidence>
<feature type="transmembrane region" description="Helical" evidence="9">
    <location>
        <begin position="154"/>
        <end position="176"/>
    </location>
</feature>
<evidence type="ECO:0000313" key="11">
    <source>
        <dbReference type="EMBL" id="KEO98616.1"/>
    </source>
</evidence>
<comment type="similarity">
    <text evidence="3 9">Belongs to the CcmC/CycZ/HelC family.</text>
</comment>
<feature type="transmembrane region" description="Helical" evidence="9">
    <location>
        <begin position="196"/>
        <end position="217"/>
    </location>
</feature>
<evidence type="ECO:0000313" key="12">
    <source>
        <dbReference type="Proteomes" id="UP000027866"/>
    </source>
</evidence>
<dbReference type="AlphaFoldDB" id="A0A074MUE5"/>
<evidence type="ECO:0000256" key="7">
    <source>
        <dbReference type="ARBA" id="ARBA00022989"/>
    </source>
</evidence>
<comment type="caution">
    <text evidence="11">The sequence shown here is derived from an EMBL/GenBank/DDBJ whole genome shotgun (WGS) entry which is preliminary data.</text>
</comment>
<comment type="subcellular location">
    <subcellularLocation>
        <location evidence="9">Cell inner membrane</location>
    </subcellularLocation>
    <subcellularLocation>
        <location evidence="2">Membrane</location>
        <topology evidence="2">Multi-pass membrane protein</topology>
    </subcellularLocation>
</comment>
<dbReference type="GO" id="GO:0020037">
    <property type="term" value="F:heme binding"/>
    <property type="evidence" value="ECO:0007669"/>
    <property type="project" value="InterPro"/>
</dbReference>
<dbReference type="GO" id="GO:0005886">
    <property type="term" value="C:plasma membrane"/>
    <property type="evidence" value="ECO:0007669"/>
    <property type="project" value="UniProtKB-SubCell"/>
</dbReference>
<dbReference type="KEGG" id="elq:Ga0102493_112899"/>
<evidence type="ECO:0000256" key="8">
    <source>
        <dbReference type="ARBA" id="ARBA00023136"/>
    </source>
</evidence>
<evidence type="ECO:0000256" key="2">
    <source>
        <dbReference type="ARBA" id="ARBA00004141"/>
    </source>
</evidence>
<feature type="transmembrane region" description="Helical" evidence="9">
    <location>
        <begin position="123"/>
        <end position="142"/>
    </location>
</feature>
<comment type="function">
    <text evidence="1 9">Required for the export of heme to the periplasm for the biogenesis of c-type cytochromes.</text>
</comment>
<keyword evidence="5 9" id="KW-0812">Transmembrane</keyword>
<dbReference type="GO" id="GO:0015232">
    <property type="term" value="F:heme transmembrane transporter activity"/>
    <property type="evidence" value="ECO:0007669"/>
    <property type="project" value="InterPro"/>
</dbReference>
<gene>
    <name evidence="9" type="primary">ccmC</name>
    <name evidence="11" type="ORF">EH32_05790</name>
</gene>
<dbReference type="Pfam" id="PF01578">
    <property type="entry name" value="Cytochrom_C_asm"/>
    <property type="match status" value="1"/>
</dbReference>
<accession>A0A074MUE5</accession>
<dbReference type="PRINTS" id="PR01386">
    <property type="entry name" value="CCMCBIOGNSIS"/>
</dbReference>
<feature type="transmembrane region" description="Helical" evidence="9">
    <location>
        <begin position="92"/>
        <end position="111"/>
    </location>
</feature>
<evidence type="ECO:0000256" key="9">
    <source>
        <dbReference type="RuleBase" id="RU364092"/>
    </source>
</evidence>
<dbReference type="NCBIfam" id="TIGR01191">
    <property type="entry name" value="ccmC"/>
    <property type="match status" value="1"/>
</dbReference>
<reference evidence="11 12" key="1">
    <citation type="submission" date="2014-04" db="EMBL/GenBank/DDBJ databases">
        <title>A comprehensive comparison of genomes of Erythrobacter spp. Strains.</title>
        <authorList>
            <person name="Zheng Q."/>
        </authorList>
    </citation>
    <scope>NUCLEOTIDE SEQUENCE [LARGE SCALE GENOMIC DNA]</scope>
    <source>
        <strain evidence="11 12">DSM 8509</strain>
    </source>
</reference>
<evidence type="ECO:0000256" key="1">
    <source>
        <dbReference type="ARBA" id="ARBA00002442"/>
    </source>
</evidence>
<dbReference type="EMBL" id="JMIX01000003">
    <property type="protein sequence ID" value="KEO98616.1"/>
    <property type="molecule type" value="Genomic_DNA"/>
</dbReference>
<dbReference type="Proteomes" id="UP000027866">
    <property type="component" value="Unassembled WGS sequence"/>
</dbReference>
<protein>
    <recommendedName>
        <fullName evidence="4 9">Heme exporter protein C</fullName>
    </recommendedName>
    <alternativeName>
        <fullName evidence="9">Cytochrome c-type biogenesis protein</fullName>
    </alternativeName>
</protein>
<name>A0A074MUE5_9SPHN</name>
<dbReference type="PANTHER" id="PTHR30071:SF1">
    <property type="entry name" value="CYTOCHROME B_B6 PROTEIN-RELATED"/>
    <property type="match status" value="1"/>
</dbReference>
<evidence type="ECO:0000259" key="10">
    <source>
        <dbReference type="Pfam" id="PF01578"/>
    </source>
</evidence>
<keyword evidence="9" id="KW-1003">Cell membrane</keyword>
<feature type="domain" description="Cytochrome c assembly protein" evidence="10">
    <location>
        <begin position="18"/>
        <end position="180"/>
    </location>
</feature>
<evidence type="ECO:0000256" key="6">
    <source>
        <dbReference type="ARBA" id="ARBA00022748"/>
    </source>
</evidence>
<sequence>MHTYANPKRFLGIAKWLMPLLFWSGLALSAGAVAWGLAVVPPDRLMGESVRILFIHVPAAWLGMGGWAGIAISSAMLLIWKHPLAGISARAIAVPGMVFTAVCLATGSIWGRPTWGTWWVWDGRLTSMLVLLFLYAGYIALVQATTREGGSAKIAAIFGLVGAVNIPIINRSVVWWNSLHQPPSITMGNSAIDGVFLMPLLAAVVGFSLLFGAIVLMRMRAIIAEAQVEARLKRRALDDDAPRGGGAGEPAMGGA</sequence>
<keyword evidence="7 9" id="KW-1133">Transmembrane helix</keyword>
<keyword evidence="12" id="KW-1185">Reference proteome</keyword>
<dbReference type="PANTHER" id="PTHR30071">
    <property type="entry name" value="HEME EXPORTER PROTEIN C"/>
    <property type="match status" value="1"/>
</dbReference>
<dbReference type="OrthoDB" id="9778550at2"/>
<keyword evidence="9" id="KW-0813">Transport</keyword>
<evidence type="ECO:0000256" key="5">
    <source>
        <dbReference type="ARBA" id="ARBA00022692"/>
    </source>
</evidence>
<feature type="transmembrane region" description="Helical" evidence="9">
    <location>
        <begin position="20"/>
        <end position="40"/>
    </location>
</feature>
<dbReference type="InterPro" id="IPR002541">
    <property type="entry name" value="Cyt_c_assembly"/>
</dbReference>
<dbReference type="RefSeq" id="WP_034900859.1">
    <property type="nucleotide sequence ID" value="NZ_CP017057.1"/>
</dbReference>
<keyword evidence="8 9" id="KW-0472">Membrane</keyword>
<feature type="transmembrane region" description="Helical" evidence="9">
    <location>
        <begin position="60"/>
        <end position="80"/>
    </location>
</feature>
<dbReference type="InterPro" id="IPR045062">
    <property type="entry name" value="Cyt_c_biogenesis_CcsA/CcmC"/>
</dbReference>
<dbReference type="InterPro" id="IPR003557">
    <property type="entry name" value="Cyt_c_biogenesis_CcmC"/>
</dbReference>
<dbReference type="GO" id="GO:0017004">
    <property type="term" value="P:cytochrome complex assembly"/>
    <property type="evidence" value="ECO:0007669"/>
    <property type="project" value="UniProtKB-KW"/>
</dbReference>